<dbReference type="PANTHER" id="PTHR10683">
    <property type="entry name" value="TRANSALDOLASE"/>
    <property type="match status" value="1"/>
</dbReference>
<evidence type="ECO:0000313" key="3">
    <source>
        <dbReference type="EMBL" id="CAA7263336.1"/>
    </source>
</evidence>
<keyword evidence="4" id="KW-1185">Reference proteome</keyword>
<dbReference type="AlphaFoldDB" id="A0A8S0WAR2"/>
<organism evidence="3 4">
    <name type="scientific">Cyclocybe aegerita</name>
    <name type="common">Black poplar mushroom</name>
    <name type="synonym">Agrocybe aegerita</name>
    <dbReference type="NCBI Taxonomy" id="1973307"/>
    <lineage>
        <taxon>Eukaryota</taxon>
        <taxon>Fungi</taxon>
        <taxon>Dikarya</taxon>
        <taxon>Basidiomycota</taxon>
        <taxon>Agaricomycotina</taxon>
        <taxon>Agaricomycetes</taxon>
        <taxon>Agaricomycetidae</taxon>
        <taxon>Agaricales</taxon>
        <taxon>Agaricineae</taxon>
        <taxon>Bolbitiaceae</taxon>
        <taxon>Cyclocybe</taxon>
    </lineage>
</organism>
<reference evidence="3 4" key="1">
    <citation type="submission" date="2020-01" db="EMBL/GenBank/DDBJ databases">
        <authorList>
            <person name="Gupta K D."/>
        </authorList>
    </citation>
    <scope>NUCLEOTIDE SEQUENCE [LARGE SCALE GENOMIC DNA]</scope>
</reference>
<feature type="region of interest" description="Disordered" evidence="2">
    <location>
        <begin position="330"/>
        <end position="364"/>
    </location>
</feature>
<dbReference type="InterPro" id="IPR013785">
    <property type="entry name" value="Aldolase_TIM"/>
</dbReference>
<feature type="compositionally biased region" description="Basic and acidic residues" evidence="2">
    <location>
        <begin position="330"/>
        <end position="350"/>
    </location>
</feature>
<sequence length="364" mass="40425">MPVPTKLLARATIPLDGGLERKLKDNNTAIIADTLNFETLSIHDLSGSMLNPETLLQEIITGHLDSYVWLATQKALDAFLEENGTEMRQEHVTLAVEHLFTELACAIGDHVQGPHITFVDPRAHGNTASLVASANRLRKMLSRRGVPKSSIVVSIPATDAGILAAQMLQKEGVFVNLYLVSCLMHAAACVEAGATTISIPVGPLLKWHEKRFPALSRTLNDHPGVEAIHAILSYFKVNKVKTKALGMNFRSAKYPTEILSNAGGFSKRLSTESRILTTKFLHESLRDLGDAMDTIDLLVCDELEVKLKRYIDYEISDCWSTRPEEVRSEWLRPIKEKPERPSKKSVDKPPKRPKAAKTLMDEVF</sequence>
<name>A0A8S0WAR2_CYCAE</name>
<dbReference type="GO" id="GO:0005975">
    <property type="term" value="P:carbohydrate metabolic process"/>
    <property type="evidence" value="ECO:0007669"/>
    <property type="project" value="InterPro"/>
</dbReference>
<evidence type="ECO:0000256" key="1">
    <source>
        <dbReference type="ARBA" id="ARBA00023270"/>
    </source>
</evidence>
<dbReference type="EMBL" id="CACVBS010000039">
    <property type="protein sequence ID" value="CAA7263336.1"/>
    <property type="molecule type" value="Genomic_DNA"/>
</dbReference>
<evidence type="ECO:0008006" key="5">
    <source>
        <dbReference type="Google" id="ProtNLM"/>
    </source>
</evidence>
<dbReference type="SUPFAM" id="SSF51569">
    <property type="entry name" value="Aldolase"/>
    <property type="match status" value="1"/>
</dbReference>
<dbReference type="Pfam" id="PF00923">
    <property type="entry name" value="TAL_FSA"/>
    <property type="match status" value="1"/>
</dbReference>
<comment type="caution">
    <text evidence="3">The sequence shown here is derived from an EMBL/GenBank/DDBJ whole genome shotgun (WGS) entry which is preliminary data.</text>
</comment>
<dbReference type="InterPro" id="IPR001585">
    <property type="entry name" value="TAL/FSA"/>
</dbReference>
<keyword evidence="1" id="KW-0704">Schiff base</keyword>
<evidence type="ECO:0000256" key="2">
    <source>
        <dbReference type="SAM" id="MobiDB-lite"/>
    </source>
</evidence>
<evidence type="ECO:0000313" key="4">
    <source>
        <dbReference type="Proteomes" id="UP000467700"/>
    </source>
</evidence>
<proteinExistence type="predicted"/>
<dbReference type="PANTHER" id="PTHR10683:SF18">
    <property type="entry name" value="TRANSALDOLASE"/>
    <property type="match status" value="1"/>
</dbReference>
<dbReference type="Proteomes" id="UP000467700">
    <property type="component" value="Unassembled WGS sequence"/>
</dbReference>
<gene>
    <name evidence="3" type="ORF">AAE3_LOCUS5662</name>
</gene>
<dbReference type="OrthoDB" id="2015515at2759"/>
<dbReference type="Gene3D" id="3.20.20.70">
    <property type="entry name" value="Aldolase class I"/>
    <property type="match status" value="1"/>
</dbReference>
<protein>
    <recommendedName>
        <fullName evidence="5">Transaldolase</fullName>
    </recommendedName>
</protein>
<accession>A0A8S0WAR2</accession>